<organism evidence="1 2">
    <name type="scientific">Meloidogyne enterolobii</name>
    <name type="common">Root-knot nematode worm</name>
    <name type="synonym">Meloidogyne mayaguensis</name>
    <dbReference type="NCBI Taxonomy" id="390850"/>
    <lineage>
        <taxon>Eukaryota</taxon>
        <taxon>Metazoa</taxon>
        <taxon>Ecdysozoa</taxon>
        <taxon>Nematoda</taxon>
        <taxon>Chromadorea</taxon>
        <taxon>Rhabditida</taxon>
        <taxon>Tylenchina</taxon>
        <taxon>Tylenchomorpha</taxon>
        <taxon>Tylenchoidea</taxon>
        <taxon>Meloidogynidae</taxon>
        <taxon>Meloidogyninae</taxon>
        <taxon>Meloidogyne</taxon>
    </lineage>
</organism>
<dbReference type="AlphaFoldDB" id="A0A6V7WZB6"/>
<accession>A0A6V7WZB6</accession>
<proteinExistence type="predicted"/>
<sequence length="42" mass="5144">MIFQFSFPHKFRIQRLNLNFVSSDRKDENGPNMKKVNIYKRV</sequence>
<evidence type="ECO:0000313" key="2">
    <source>
        <dbReference type="Proteomes" id="UP000580250"/>
    </source>
</evidence>
<reference evidence="1 2" key="1">
    <citation type="submission" date="2020-08" db="EMBL/GenBank/DDBJ databases">
        <authorList>
            <person name="Koutsovoulos G."/>
            <person name="Danchin GJ E."/>
        </authorList>
    </citation>
    <scope>NUCLEOTIDE SEQUENCE [LARGE SCALE GENOMIC DNA]</scope>
</reference>
<protein>
    <submittedName>
        <fullName evidence="1">Uncharacterized protein</fullName>
    </submittedName>
</protein>
<dbReference type="EMBL" id="CAJEWN010000943">
    <property type="protein sequence ID" value="CAD2192378.1"/>
    <property type="molecule type" value="Genomic_DNA"/>
</dbReference>
<comment type="caution">
    <text evidence="1">The sequence shown here is derived from an EMBL/GenBank/DDBJ whole genome shotgun (WGS) entry which is preliminary data.</text>
</comment>
<dbReference type="Proteomes" id="UP000580250">
    <property type="component" value="Unassembled WGS sequence"/>
</dbReference>
<gene>
    <name evidence="1" type="ORF">MENT_LOCUS45264</name>
</gene>
<name>A0A6V7WZB6_MELEN</name>
<evidence type="ECO:0000313" key="1">
    <source>
        <dbReference type="EMBL" id="CAD2192378.1"/>
    </source>
</evidence>